<name>A0A841HIE2_9GAMM</name>
<evidence type="ECO:0008006" key="3">
    <source>
        <dbReference type="Google" id="ProtNLM"/>
    </source>
</evidence>
<reference evidence="1 2" key="1">
    <citation type="submission" date="2020-08" db="EMBL/GenBank/DDBJ databases">
        <title>Genomic Encyclopedia of Type Strains, Phase IV (KMG-IV): sequencing the most valuable type-strain genomes for metagenomic binning, comparative biology and taxonomic classification.</title>
        <authorList>
            <person name="Goeker M."/>
        </authorList>
    </citation>
    <scope>NUCLEOTIDE SEQUENCE [LARGE SCALE GENOMIC DNA]</scope>
    <source>
        <strain evidence="1 2">DSM 26723</strain>
    </source>
</reference>
<dbReference type="AlphaFoldDB" id="A0A841HIE2"/>
<dbReference type="RefSeq" id="WP_184329904.1">
    <property type="nucleotide sequence ID" value="NZ_JACHHZ010000001.1"/>
</dbReference>
<proteinExistence type="predicted"/>
<organism evidence="1 2">
    <name type="scientific">Povalibacter uvarum</name>
    <dbReference type="NCBI Taxonomy" id="732238"/>
    <lineage>
        <taxon>Bacteria</taxon>
        <taxon>Pseudomonadati</taxon>
        <taxon>Pseudomonadota</taxon>
        <taxon>Gammaproteobacteria</taxon>
        <taxon>Steroidobacterales</taxon>
        <taxon>Steroidobacteraceae</taxon>
        <taxon>Povalibacter</taxon>
    </lineage>
</organism>
<dbReference type="EMBL" id="JACHHZ010000001">
    <property type="protein sequence ID" value="MBB6092159.1"/>
    <property type="molecule type" value="Genomic_DNA"/>
</dbReference>
<dbReference type="Proteomes" id="UP000588068">
    <property type="component" value="Unassembled WGS sequence"/>
</dbReference>
<evidence type="ECO:0000313" key="1">
    <source>
        <dbReference type="EMBL" id="MBB6092159.1"/>
    </source>
</evidence>
<gene>
    <name evidence="1" type="ORF">HNQ60_001005</name>
</gene>
<dbReference type="Gene3D" id="2.60.120.380">
    <property type="match status" value="1"/>
</dbReference>
<protein>
    <recommendedName>
        <fullName evidence="3">DNA breaking-rejoining protein</fullName>
    </recommendedName>
</protein>
<keyword evidence="2" id="KW-1185">Reference proteome</keyword>
<evidence type="ECO:0000313" key="2">
    <source>
        <dbReference type="Proteomes" id="UP000588068"/>
    </source>
</evidence>
<accession>A0A841HIE2</accession>
<comment type="caution">
    <text evidence="1">The sequence shown here is derived from an EMBL/GenBank/DDBJ whole genome shotgun (WGS) entry which is preliminary data.</text>
</comment>
<sequence length="159" mass="16987">MTRKLIGWSMGLVVAAGIGAAGVLSVAGAQEKVAFVQEKAKAEVRIAELAFDDAKRARVQGRLVGPGKHEYTFDARKGQKVKLSLSSELSPWIGIDLLAPVFAPTVKTGPAVYSNFIDGTTSWEGVAPGNGTYTVRLVLLRSQAKQVGKVDYELDVDLK</sequence>